<reference evidence="2" key="1">
    <citation type="submission" date="2022-10" db="EMBL/GenBank/DDBJ databases">
        <title>Culturing micro-colonial fungi from biological soil crusts in the Mojave desert and describing Neophaeococcomyces mojavensis, and introducing the new genera and species Taxawa tesnikishii.</title>
        <authorList>
            <person name="Kurbessoian T."/>
            <person name="Stajich J.E."/>
        </authorList>
    </citation>
    <scope>NUCLEOTIDE SEQUENCE</scope>
    <source>
        <strain evidence="2">TK_1</strain>
    </source>
</reference>
<keyword evidence="3" id="KW-1185">Reference proteome</keyword>
<evidence type="ECO:0000313" key="3">
    <source>
        <dbReference type="Proteomes" id="UP001172684"/>
    </source>
</evidence>
<proteinExistence type="predicted"/>
<name>A0ABQ9NXI2_9PEZI</name>
<feature type="region of interest" description="Disordered" evidence="1">
    <location>
        <begin position="17"/>
        <end position="114"/>
    </location>
</feature>
<comment type="caution">
    <text evidence="2">The sequence shown here is derived from an EMBL/GenBank/DDBJ whole genome shotgun (WGS) entry which is preliminary data.</text>
</comment>
<sequence length="114" mass="13277">MDMISRRDRSTPAQILLLRDARPTPGLLLGRGSSSAVARMPRNSTYSYRDSREYEREYRASQPRVEYRTRERSRERSRSRPRIEAPRSSRGSIGGVGGKEWEESRRRSVTYVRG</sequence>
<organism evidence="2 3">
    <name type="scientific">Coniosporium apollinis</name>
    <dbReference type="NCBI Taxonomy" id="61459"/>
    <lineage>
        <taxon>Eukaryota</taxon>
        <taxon>Fungi</taxon>
        <taxon>Dikarya</taxon>
        <taxon>Ascomycota</taxon>
        <taxon>Pezizomycotina</taxon>
        <taxon>Dothideomycetes</taxon>
        <taxon>Dothideomycetes incertae sedis</taxon>
        <taxon>Coniosporium</taxon>
    </lineage>
</organism>
<feature type="compositionally biased region" description="Basic and acidic residues" evidence="1">
    <location>
        <begin position="49"/>
        <end position="87"/>
    </location>
</feature>
<evidence type="ECO:0000313" key="2">
    <source>
        <dbReference type="EMBL" id="KAJ9664837.1"/>
    </source>
</evidence>
<protein>
    <submittedName>
        <fullName evidence="2">Uncharacterized protein</fullName>
    </submittedName>
</protein>
<gene>
    <name evidence="2" type="ORF">H2201_005058</name>
</gene>
<evidence type="ECO:0000256" key="1">
    <source>
        <dbReference type="SAM" id="MobiDB-lite"/>
    </source>
</evidence>
<dbReference type="EMBL" id="JAPDRL010000035">
    <property type="protein sequence ID" value="KAJ9664837.1"/>
    <property type="molecule type" value="Genomic_DNA"/>
</dbReference>
<dbReference type="Proteomes" id="UP001172684">
    <property type="component" value="Unassembled WGS sequence"/>
</dbReference>
<accession>A0ABQ9NXI2</accession>